<evidence type="ECO:0008006" key="3">
    <source>
        <dbReference type="Google" id="ProtNLM"/>
    </source>
</evidence>
<dbReference type="Gene3D" id="1.25.40.10">
    <property type="entry name" value="Tetratricopeptide repeat domain"/>
    <property type="match status" value="1"/>
</dbReference>
<protein>
    <recommendedName>
        <fullName evidence="3">Tetratricopeptide repeat protein</fullName>
    </recommendedName>
</protein>
<sequence>MSRREKIEAMLAEEPGDIFLRYSLAMEQDKEGEHDASLSNLVELTREEPAYVPAFFMMGQQLARLGRTSDARSVLRDGIEAARIQEDSHAAGEMSEFLASLGSAEEQRDV</sequence>
<proteinExistence type="predicted"/>
<evidence type="ECO:0000313" key="2">
    <source>
        <dbReference type="Proteomes" id="UP000319852"/>
    </source>
</evidence>
<dbReference type="EMBL" id="CP036263">
    <property type="protein sequence ID" value="QDS99785.1"/>
    <property type="molecule type" value="Genomic_DNA"/>
</dbReference>
<dbReference type="Proteomes" id="UP000319852">
    <property type="component" value="Chromosome"/>
</dbReference>
<dbReference type="AlphaFoldDB" id="A0A517MY29"/>
<reference evidence="1 2" key="1">
    <citation type="submission" date="2019-02" db="EMBL/GenBank/DDBJ databases">
        <title>Deep-cultivation of Planctomycetes and their phenomic and genomic characterization uncovers novel biology.</title>
        <authorList>
            <person name="Wiegand S."/>
            <person name="Jogler M."/>
            <person name="Boedeker C."/>
            <person name="Pinto D."/>
            <person name="Vollmers J."/>
            <person name="Rivas-Marin E."/>
            <person name="Kohn T."/>
            <person name="Peeters S.H."/>
            <person name="Heuer A."/>
            <person name="Rast P."/>
            <person name="Oberbeckmann S."/>
            <person name="Bunk B."/>
            <person name="Jeske O."/>
            <person name="Meyerdierks A."/>
            <person name="Storesund J.E."/>
            <person name="Kallscheuer N."/>
            <person name="Luecker S."/>
            <person name="Lage O.M."/>
            <person name="Pohl T."/>
            <person name="Merkel B.J."/>
            <person name="Hornburger P."/>
            <person name="Mueller R.-W."/>
            <person name="Bruemmer F."/>
            <person name="Labrenz M."/>
            <person name="Spormann A.M."/>
            <person name="Op den Camp H."/>
            <person name="Overmann J."/>
            <person name="Amann R."/>
            <person name="Jetten M.S.M."/>
            <person name="Mascher T."/>
            <person name="Medema M.H."/>
            <person name="Devos D.P."/>
            <person name="Kaster A.-K."/>
            <person name="Ovreas L."/>
            <person name="Rohde M."/>
            <person name="Galperin M.Y."/>
            <person name="Jogler C."/>
        </authorList>
    </citation>
    <scope>NUCLEOTIDE SEQUENCE [LARGE SCALE GENOMIC DNA]</scope>
    <source>
        <strain evidence="1 2">HG15A2</strain>
    </source>
</reference>
<dbReference type="RefSeq" id="WP_145060954.1">
    <property type="nucleotide sequence ID" value="NZ_CP036263.1"/>
</dbReference>
<dbReference type="InterPro" id="IPR011990">
    <property type="entry name" value="TPR-like_helical_dom_sf"/>
</dbReference>
<organism evidence="1 2">
    <name type="scientific">Adhaeretor mobilis</name>
    <dbReference type="NCBI Taxonomy" id="1930276"/>
    <lineage>
        <taxon>Bacteria</taxon>
        <taxon>Pseudomonadati</taxon>
        <taxon>Planctomycetota</taxon>
        <taxon>Planctomycetia</taxon>
        <taxon>Pirellulales</taxon>
        <taxon>Lacipirellulaceae</taxon>
        <taxon>Adhaeretor</taxon>
    </lineage>
</organism>
<dbReference type="SUPFAM" id="SSF48452">
    <property type="entry name" value="TPR-like"/>
    <property type="match status" value="1"/>
</dbReference>
<keyword evidence="2" id="KW-1185">Reference proteome</keyword>
<dbReference type="KEGG" id="amob:HG15A2_31160"/>
<accession>A0A517MY29</accession>
<name>A0A517MY29_9BACT</name>
<gene>
    <name evidence="1" type="ORF">HG15A2_31160</name>
</gene>
<dbReference type="OrthoDB" id="280886at2"/>
<evidence type="ECO:0000313" key="1">
    <source>
        <dbReference type="EMBL" id="QDS99785.1"/>
    </source>
</evidence>